<dbReference type="EMBL" id="CP118166">
    <property type="protein sequence ID" value="WDI31162.1"/>
    <property type="molecule type" value="Genomic_DNA"/>
</dbReference>
<protein>
    <submittedName>
        <fullName evidence="2">Serine hydrolase</fullName>
    </submittedName>
</protein>
<proteinExistence type="predicted"/>
<name>A0AAE9ZDW1_9PROT</name>
<dbReference type="PANTHER" id="PTHR46825">
    <property type="entry name" value="D-ALANYL-D-ALANINE-CARBOXYPEPTIDASE/ENDOPEPTIDASE AMPH"/>
    <property type="match status" value="1"/>
</dbReference>
<dbReference type="SUPFAM" id="SSF56601">
    <property type="entry name" value="beta-lactamase/transpeptidase-like"/>
    <property type="match status" value="1"/>
</dbReference>
<dbReference type="AlphaFoldDB" id="A0AAE9ZDW1"/>
<dbReference type="InterPro" id="IPR012338">
    <property type="entry name" value="Beta-lactam/transpept-like"/>
</dbReference>
<feature type="domain" description="Beta-lactamase-related" evidence="1">
    <location>
        <begin position="7"/>
        <end position="293"/>
    </location>
</feature>
<keyword evidence="3" id="KW-1185">Reference proteome</keyword>
<dbReference type="PANTHER" id="PTHR46825:SF9">
    <property type="entry name" value="BETA-LACTAMASE-RELATED DOMAIN-CONTAINING PROTEIN"/>
    <property type="match status" value="1"/>
</dbReference>
<gene>
    <name evidence="2" type="ORF">PUV54_14520</name>
</gene>
<dbReference type="Proteomes" id="UP001214043">
    <property type="component" value="Chromosome"/>
</dbReference>
<reference evidence="2" key="1">
    <citation type="submission" date="2023-02" db="EMBL/GenBank/DDBJ databases">
        <title>Genome sequence of Hyphococcus flavus.</title>
        <authorList>
            <person name="Rong J.-C."/>
            <person name="Zhao Q."/>
            <person name="Yi M."/>
            <person name="Wu J.-Y."/>
        </authorList>
    </citation>
    <scope>NUCLEOTIDE SEQUENCE</scope>
    <source>
        <strain evidence="2">MCCC 1K03223</strain>
    </source>
</reference>
<evidence type="ECO:0000313" key="2">
    <source>
        <dbReference type="EMBL" id="WDI31162.1"/>
    </source>
</evidence>
<dbReference type="InterPro" id="IPR050491">
    <property type="entry name" value="AmpC-like"/>
</dbReference>
<dbReference type="KEGG" id="hfl:PUV54_14520"/>
<dbReference type="Pfam" id="PF00144">
    <property type="entry name" value="Beta-lactamase"/>
    <property type="match status" value="1"/>
</dbReference>
<sequence>MGFTGIVAVSVNGRPPLYAGFGDNAAADGRPDKDTLVDIGSITKTITGAAAMKLVDQGKLSMADRLSDFFPNTPEDKARITIHQLLTHSAGFTDAVGDDLEYLSKGDFMIRAMDSSLLFEPGSGYAYSNVGFSLAAAIIEKVAGKSYADFLKDDVLRQAGITKIGYDKTFDARRSLLTQDGRAIDDASWGGSAHWALFGNGGLVATAKDMIRFREAFVSGKVVSNAGIELAQAPLVREGEGVPSHYGYGLVIQDEPLLGRTYWHNGGNPHFTSNLTDYSDYGLVIFTASNNPDINADIAAMVITEMLFDVKIFQMDATDSN</sequence>
<dbReference type="RefSeq" id="WP_274492985.1">
    <property type="nucleotide sequence ID" value="NZ_CP118166.1"/>
</dbReference>
<evidence type="ECO:0000313" key="3">
    <source>
        <dbReference type="Proteomes" id="UP001214043"/>
    </source>
</evidence>
<evidence type="ECO:0000259" key="1">
    <source>
        <dbReference type="Pfam" id="PF00144"/>
    </source>
</evidence>
<dbReference type="GO" id="GO:0016787">
    <property type="term" value="F:hydrolase activity"/>
    <property type="evidence" value="ECO:0007669"/>
    <property type="project" value="UniProtKB-KW"/>
</dbReference>
<organism evidence="2 3">
    <name type="scientific">Hyphococcus flavus</name>
    <dbReference type="NCBI Taxonomy" id="1866326"/>
    <lineage>
        <taxon>Bacteria</taxon>
        <taxon>Pseudomonadati</taxon>
        <taxon>Pseudomonadota</taxon>
        <taxon>Alphaproteobacteria</taxon>
        <taxon>Parvularculales</taxon>
        <taxon>Parvularculaceae</taxon>
        <taxon>Hyphococcus</taxon>
    </lineage>
</organism>
<dbReference type="InterPro" id="IPR001466">
    <property type="entry name" value="Beta-lactam-related"/>
</dbReference>
<keyword evidence="2" id="KW-0378">Hydrolase</keyword>
<accession>A0AAE9ZDW1</accession>
<dbReference type="Gene3D" id="3.40.710.10">
    <property type="entry name" value="DD-peptidase/beta-lactamase superfamily"/>
    <property type="match status" value="1"/>
</dbReference>